<protein>
    <submittedName>
        <fullName evidence="2">Uncharacterized protein</fullName>
    </submittedName>
</protein>
<proteinExistence type="predicted"/>
<dbReference type="RefSeq" id="WP_157570031.1">
    <property type="nucleotide sequence ID" value="NZ_WQKZ01000012.1"/>
</dbReference>
<sequence length="138" mass="15002">MKHLLLLALLSGTGASAQPSCPPPQLRVFYQQQPVALTGSPLVSAVTLTLDQAAACQTPLTYEFKTAQLTLVRAKRRLLPPLTVTTSHVDLTAFRQVYHPGDIIYVELHGVTLTAAPGRPLPYPLEANESLAYSWVLQ</sequence>
<keyword evidence="3" id="KW-1185">Reference proteome</keyword>
<accession>A0A7K1TLG2</accession>
<feature type="signal peptide" evidence="1">
    <location>
        <begin position="1"/>
        <end position="17"/>
    </location>
</feature>
<reference evidence="2 3" key="1">
    <citation type="submission" date="2019-12" db="EMBL/GenBank/DDBJ databases">
        <title>Hymenobacter sp. HMF4947 Genome sequencing and assembly.</title>
        <authorList>
            <person name="Kang H."/>
            <person name="Cha I."/>
            <person name="Kim H."/>
            <person name="Joh K."/>
        </authorList>
    </citation>
    <scope>NUCLEOTIDE SEQUENCE [LARGE SCALE GENOMIC DNA]</scope>
    <source>
        <strain evidence="2 3">HMF4947</strain>
    </source>
</reference>
<dbReference type="AlphaFoldDB" id="A0A7K1TLG2"/>
<organism evidence="2 3">
    <name type="scientific">Hymenobacter ginkgonis</name>
    <dbReference type="NCBI Taxonomy" id="2682976"/>
    <lineage>
        <taxon>Bacteria</taxon>
        <taxon>Pseudomonadati</taxon>
        <taxon>Bacteroidota</taxon>
        <taxon>Cytophagia</taxon>
        <taxon>Cytophagales</taxon>
        <taxon>Hymenobacteraceae</taxon>
        <taxon>Hymenobacter</taxon>
    </lineage>
</organism>
<gene>
    <name evidence="2" type="ORF">GO988_23240</name>
</gene>
<name>A0A7K1TLG2_9BACT</name>
<feature type="chain" id="PRO_5029870822" evidence="1">
    <location>
        <begin position="18"/>
        <end position="138"/>
    </location>
</feature>
<dbReference type="Proteomes" id="UP000441336">
    <property type="component" value="Unassembled WGS sequence"/>
</dbReference>
<comment type="caution">
    <text evidence="2">The sequence shown here is derived from an EMBL/GenBank/DDBJ whole genome shotgun (WGS) entry which is preliminary data.</text>
</comment>
<keyword evidence="1" id="KW-0732">Signal</keyword>
<evidence type="ECO:0000313" key="3">
    <source>
        <dbReference type="Proteomes" id="UP000441336"/>
    </source>
</evidence>
<evidence type="ECO:0000313" key="2">
    <source>
        <dbReference type="EMBL" id="MVN79258.1"/>
    </source>
</evidence>
<dbReference type="EMBL" id="WQKZ01000012">
    <property type="protein sequence ID" value="MVN79258.1"/>
    <property type="molecule type" value="Genomic_DNA"/>
</dbReference>
<evidence type="ECO:0000256" key="1">
    <source>
        <dbReference type="SAM" id="SignalP"/>
    </source>
</evidence>